<organism evidence="1 2">
    <name type="scientific">Cryphonectria parasitica (strain ATCC 38755 / EP155)</name>
    <dbReference type="NCBI Taxonomy" id="660469"/>
    <lineage>
        <taxon>Eukaryota</taxon>
        <taxon>Fungi</taxon>
        <taxon>Dikarya</taxon>
        <taxon>Ascomycota</taxon>
        <taxon>Pezizomycotina</taxon>
        <taxon>Sordariomycetes</taxon>
        <taxon>Sordariomycetidae</taxon>
        <taxon>Diaporthales</taxon>
        <taxon>Cryphonectriaceae</taxon>
        <taxon>Cryphonectria-Endothia species complex</taxon>
        <taxon>Cryphonectria</taxon>
    </lineage>
</organism>
<reference evidence="1" key="1">
    <citation type="journal article" date="2020" name="Phytopathology">
        <title>Genome sequence of the chestnut blight fungus Cryphonectria parasitica EP155: A fundamental resource for an archetypical invasive plant pathogen.</title>
        <authorList>
            <person name="Crouch J.A."/>
            <person name="Dawe A."/>
            <person name="Aerts A."/>
            <person name="Barry K."/>
            <person name="Churchill A.C.L."/>
            <person name="Grimwood J."/>
            <person name="Hillman B."/>
            <person name="Milgroom M.G."/>
            <person name="Pangilinan J."/>
            <person name="Smith M."/>
            <person name="Salamov A."/>
            <person name="Schmutz J."/>
            <person name="Yadav J."/>
            <person name="Grigoriev I.V."/>
            <person name="Nuss D."/>
        </authorList>
    </citation>
    <scope>NUCLEOTIDE SEQUENCE</scope>
    <source>
        <strain evidence="1">EP155</strain>
    </source>
</reference>
<accession>A0A9P5CR43</accession>
<dbReference type="Proteomes" id="UP000803844">
    <property type="component" value="Unassembled WGS sequence"/>
</dbReference>
<proteinExistence type="predicted"/>
<dbReference type="InterPro" id="IPR035979">
    <property type="entry name" value="RBD_domain_sf"/>
</dbReference>
<evidence type="ECO:0000313" key="1">
    <source>
        <dbReference type="EMBL" id="KAF3767147.1"/>
    </source>
</evidence>
<dbReference type="SUPFAM" id="SSF54928">
    <property type="entry name" value="RNA-binding domain, RBD"/>
    <property type="match status" value="1"/>
</dbReference>
<dbReference type="AlphaFoldDB" id="A0A9P5CR43"/>
<dbReference type="RefSeq" id="XP_040778108.1">
    <property type="nucleotide sequence ID" value="XM_040920306.1"/>
</dbReference>
<gene>
    <name evidence="1" type="ORF">M406DRAFT_328246</name>
</gene>
<dbReference type="GeneID" id="63837435"/>
<comment type="caution">
    <text evidence="1">The sequence shown here is derived from an EMBL/GenBank/DDBJ whole genome shotgun (WGS) entry which is preliminary data.</text>
</comment>
<name>A0A9P5CR43_CRYP1</name>
<keyword evidence="2" id="KW-1185">Reference proteome</keyword>
<protein>
    <submittedName>
        <fullName evidence="1">Uncharacterized protein</fullName>
    </submittedName>
</protein>
<dbReference type="OrthoDB" id="3508416at2759"/>
<dbReference type="EMBL" id="MU032346">
    <property type="protein sequence ID" value="KAF3767147.1"/>
    <property type="molecule type" value="Genomic_DNA"/>
</dbReference>
<evidence type="ECO:0000313" key="2">
    <source>
        <dbReference type="Proteomes" id="UP000803844"/>
    </source>
</evidence>
<dbReference type="GO" id="GO:0003676">
    <property type="term" value="F:nucleic acid binding"/>
    <property type="evidence" value="ECO:0007669"/>
    <property type="project" value="InterPro"/>
</dbReference>
<sequence length="228" mass="25367">MVALGHSPSYRGDPFLVANRSANIPHALNCSVFIVNLPATLTVHRLIIALHGMGPLGRVFAIHINAPEHARGHHGCAAKVVFFERDAAHHFMLLCRQRGFFVDGQQAHVMWNRVKTAENPTLVHSDASRVLLIGGPPAFVNPRTLTEFFKTKLDFQVDEIITRIYGGASGTSVLEYRFGSYRCQAQAAKMALDREFPHIQCFFTADPLESGVWNALEYHKFPKALPVP</sequence>